<evidence type="ECO:0000259" key="6">
    <source>
        <dbReference type="Pfam" id="PF25917"/>
    </source>
</evidence>
<dbReference type="AlphaFoldDB" id="A0A916WEH1"/>
<feature type="domain" description="Multidrug resistance protein MdtA-like beta-barrel" evidence="7">
    <location>
        <begin position="224"/>
        <end position="312"/>
    </location>
</feature>
<reference evidence="9" key="1">
    <citation type="journal article" date="2014" name="Int. J. Syst. Evol. Microbiol.">
        <title>Complete genome sequence of Corynebacterium casei LMG S-19264T (=DSM 44701T), isolated from a smear-ripened cheese.</title>
        <authorList>
            <consortium name="US DOE Joint Genome Institute (JGI-PGF)"/>
            <person name="Walter F."/>
            <person name="Albersmeier A."/>
            <person name="Kalinowski J."/>
            <person name="Ruckert C."/>
        </authorList>
    </citation>
    <scope>NUCLEOTIDE SEQUENCE</scope>
    <source>
        <strain evidence="9">CGMCC 1.15082</strain>
    </source>
</reference>
<feature type="domain" description="Multidrug resistance protein MdtA-like alpha-helical hairpin" evidence="5">
    <location>
        <begin position="117"/>
        <end position="186"/>
    </location>
</feature>
<dbReference type="GO" id="GO:0046677">
    <property type="term" value="P:response to antibiotic"/>
    <property type="evidence" value="ECO:0007669"/>
    <property type="project" value="TreeGrafter"/>
</dbReference>
<keyword evidence="10" id="KW-1185">Reference proteome</keyword>
<dbReference type="Pfam" id="PF25967">
    <property type="entry name" value="RND-MFP_C"/>
    <property type="match status" value="1"/>
</dbReference>
<dbReference type="FunFam" id="2.40.420.20:FF:000001">
    <property type="entry name" value="Efflux RND transporter periplasmic adaptor subunit"/>
    <property type="match status" value="1"/>
</dbReference>
<dbReference type="Gene3D" id="2.40.420.20">
    <property type="match status" value="1"/>
</dbReference>
<dbReference type="Gene3D" id="1.10.287.470">
    <property type="entry name" value="Helix hairpin bin"/>
    <property type="match status" value="1"/>
</dbReference>
<proteinExistence type="inferred from homology"/>
<accession>A0A916WEH1</accession>
<organism evidence="9 10">
    <name type="scientific">Brucella endophytica</name>
    <dbReference type="NCBI Taxonomy" id="1963359"/>
    <lineage>
        <taxon>Bacteria</taxon>
        <taxon>Pseudomonadati</taxon>
        <taxon>Pseudomonadota</taxon>
        <taxon>Alphaproteobacteria</taxon>
        <taxon>Hyphomicrobiales</taxon>
        <taxon>Brucellaceae</taxon>
        <taxon>Brucella/Ochrobactrum group</taxon>
        <taxon>Brucella</taxon>
    </lineage>
</organism>
<dbReference type="Gene3D" id="2.40.30.170">
    <property type="match status" value="1"/>
</dbReference>
<dbReference type="GO" id="GO:0042597">
    <property type="term" value="C:periplasmic space"/>
    <property type="evidence" value="ECO:0007669"/>
    <property type="project" value="UniProtKB-SubCell"/>
</dbReference>
<keyword evidence="3" id="KW-0574">Periplasm</keyword>
<evidence type="ECO:0000313" key="10">
    <source>
        <dbReference type="Proteomes" id="UP000646478"/>
    </source>
</evidence>
<evidence type="ECO:0000259" key="5">
    <source>
        <dbReference type="Pfam" id="PF25876"/>
    </source>
</evidence>
<feature type="domain" description="Multidrug resistance protein MdtA-like barrel-sandwich hybrid" evidence="6">
    <location>
        <begin position="77"/>
        <end position="218"/>
    </location>
</feature>
<dbReference type="SUPFAM" id="SSF111369">
    <property type="entry name" value="HlyD-like secretion proteins"/>
    <property type="match status" value="1"/>
</dbReference>
<dbReference type="PANTHER" id="PTHR30158">
    <property type="entry name" value="ACRA/E-RELATED COMPONENT OF DRUG EFFLUX TRANSPORTER"/>
    <property type="match status" value="1"/>
</dbReference>
<name>A0A916WEH1_9HYPH</name>
<comment type="subcellular location">
    <subcellularLocation>
        <location evidence="1">Periplasm</location>
    </subcellularLocation>
</comment>
<evidence type="ECO:0000256" key="1">
    <source>
        <dbReference type="ARBA" id="ARBA00004418"/>
    </source>
</evidence>
<dbReference type="GO" id="GO:0022857">
    <property type="term" value="F:transmembrane transporter activity"/>
    <property type="evidence" value="ECO:0007669"/>
    <property type="project" value="InterPro"/>
</dbReference>
<dbReference type="RefSeq" id="WP_188824168.1">
    <property type="nucleotide sequence ID" value="NZ_BMHH01000007.1"/>
</dbReference>
<evidence type="ECO:0000313" key="9">
    <source>
        <dbReference type="EMBL" id="GGA93071.1"/>
    </source>
</evidence>
<comment type="similarity">
    <text evidence="2">Belongs to the membrane fusion protein (MFP) (TC 8.A.1) family.</text>
</comment>
<evidence type="ECO:0000256" key="2">
    <source>
        <dbReference type="ARBA" id="ARBA00009477"/>
    </source>
</evidence>
<dbReference type="InterPro" id="IPR006143">
    <property type="entry name" value="RND_pump_MFP"/>
</dbReference>
<dbReference type="Pfam" id="PF25876">
    <property type="entry name" value="HH_MFP_RND"/>
    <property type="match status" value="1"/>
</dbReference>
<evidence type="ECO:0000259" key="7">
    <source>
        <dbReference type="Pfam" id="PF25944"/>
    </source>
</evidence>
<dbReference type="InterPro" id="IPR058624">
    <property type="entry name" value="MdtA-like_HH"/>
</dbReference>
<evidence type="ECO:0000256" key="4">
    <source>
        <dbReference type="SAM" id="Coils"/>
    </source>
</evidence>
<gene>
    <name evidence="9" type="ORF">GCM10011491_21470</name>
</gene>
<dbReference type="Pfam" id="PF25917">
    <property type="entry name" value="BSH_RND"/>
    <property type="match status" value="1"/>
</dbReference>
<evidence type="ECO:0000256" key="3">
    <source>
        <dbReference type="ARBA" id="ARBA00022764"/>
    </source>
</evidence>
<dbReference type="InterPro" id="IPR058625">
    <property type="entry name" value="MdtA-like_BSH"/>
</dbReference>
<dbReference type="Pfam" id="PF25944">
    <property type="entry name" value="Beta-barrel_RND"/>
    <property type="match status" value="1"/>
</dbReference>
<sequence length="405" mass="42829">MTKTAPSRLLWSAGLILLASVSGVALYTNLPGGGAQAETSEAAPEAAPAIPVSVAAVEARDVTLWREFSGRLEAVDRVQLRSRVAGAIQAVHFREGALVKQGDLLVSIDPAPFQAAVAQAQAQVEAAKARVELARLELERGRKLVASRTVSQSDLDQRMTTAHEAEASLRSAEAALQAAKLDLGYTEIRAPISGRAGRFEITPGNLVAAGSASPVLTTLVSADPIYASFDVSEEFVAKALAELPASESGAPAVERIPVRIATSGQTGKPIEGHLQLINNEVDTASGTVRVRAVLDNKDGRLIPGQFARIEMGEPKPERQLLISERAIGTDQDKKFVLVVGADNKIAYREVKLGEAAEGLRIVQSGLEPGERVVVNGLQRVRPGALIEPQMVAMTTSEQPLATAQR</sequence>
<reference evidence="9" key="2">
    <citation type="submission" date="2020-09" db="EMBL/GenBank/DDBJ databases">
        <authorList>
            <person name="Sun Q."/>
            <person name="Zhou Y."/>
        </authorList>
    </citation>
    <scope>NUCLEOTIDE SEQUENCE</scope>
    <source>
        <strain evidence="9">CGMCC 1.15082</strain>
    </source>
</reference>
<dbReference type="NCBIfam" id="TIGR01730">
    <property type="entry name" value="RND_mfp"/>
    <property type="match status" value="1"/>
</dbReference>
<keyword evidence="4" id="KW-0175">Coiled coil</keyword>
<dbReference type="InterPro" id="IPR058626">
    <property type="entry name" value="MdtA-like_b-barrel"/>
</dbReference>
<dbReference type="Gene3D" id="2.40.50.100">
    <property type="match status" value="1"/>
</dbReference>
<dbReference type="GO" id="GO:0005886">
    <property type="term" value="C:plasma membrane"/>
    <property type="evidence" value="ECO:0007669"/>
    <property type="project" value="TreeGrafter"/>
</dbReference>
<protein>
    <submittedName>
        <fullName evidence="9">MexE family multidrug efflux RND transporter periplasmic adaptor subunit</fullName>
    </submittedName>
</protein>
<dbReference type="InterPro" id="IPR058627">
    <property type="entry name" value="MdtA-like_C"/>
</dbReference>
<feature type="domain" description="Multidrug resistance protein MdtA-like C-terminal permuted SH3" evidence="8">
    <location>
        <begin position="322"/>
        <end position="379"/>
    </location>
</feature>
<dbReference type="PANTHER" id="PTHR30158:SF10">
    <property type="entry name" value="CATION EFFLUX PUMP"/>
    <property type="match status" value="1"/>
</dbReference>
<dbReference type="Proteomes" id="UP000646478">
    <property type="component" value="Unassembled WGS sequence"/>
</dbReference>
<dbReference type="EMBL" id="BMHH01000007">
    <property type="protein sequence ID" value="GGA93071.1"/>
    <property type="molecule type" value="Genomic_DNA"/>
</dbReference>
<evidence type="ECO:0000259" key="8">
    <source>
        <dbReference type="Pfam" id="PF25967"/>
    </source>
</evidence>
<comment type="caution">
    <text evidence="9">The sequence shown here is derived from an EMBL/GenBank/DDBJ whole genome shotgun (WGS) entry which is preliminary data.</text>
</comment>
<feature type="coiled-coil region" evidence="4">
    <location>
        <begin position="117"/>
        <end position="182"/>
    </location>
</feature>